<dbReference type="InterPro" id="IPR052945">
    <property type="entry name" value="Mitotic_Regulator"/>
</dbReference>
<dbReference type="InterPro" id="IPR011990">
    <property type="entry name" value="TPR-like_helical_dom_sf"/>
</dbReference>
<dbReference type="Pfam" id="PF08238">
    <property type="entry name" value="Sel1"/>
    <property type="match status" value="3"/>
</dbReference>
<dbReference type="PANTHER" id="PTHR43628:SF1">
    <property type="entry name" value="CHITIN SYNTHASE REGULATORY FACTOR 2-RELATED"/>
    <property type="match status" value="1"/>
</dbReference>
<dbReference type="AlphaFoldDB" id="A0A1W1DL07"/>
<dbReference type="InterPro" id="IPR006597">
    <property type="entry name" value="Sel1-like"/>
</dbReference>
<dbReference type="PANTHER" id="PTHR43628">
    <property type="entry name" value="ACTIVATOR OF C KINASE PROTEIN 1-RELATED"/>
    <property type="match status" value="1"/>
</dbReference>
<reference evidence="1" key="1">
    <citation type="submission" date="2016-10" db="EMBL/GenBank/DDBJ databases">
        <authorList>
            <person name="de Groot N.N."/>
        </authorList>
    </citation>
    <scope>NUCLEOTIDE SEQUENCE</scope>
</reference>
<proteinExistence type="predicted"/>
<accession>A0A1W1DL07</accession>
<sequence>MLKASEAGHAAAQNNIGLSYLHALGAPKDEKKAFSWFEKSAKQGLPYAQSELAMLYYEGKGVEKDTQKAYDWWLSAAKQEDEYAQFNLASLFLEQNDIKQAYYWFTRASNNNHPGAEAALEKLREKYVE</sequence>
<dbReference type="Gene3D" id="1.25.40.10">
    <property type="entry name" value="Tetratricopeptide repeat domain"/>
    <property type="match status" value="1"/>
</dbReference>
<name>A0A1W1DL07_9ZZZZ</name>
<protein>
    <recommendedName>
        <fullName evidence="2">TETRATRICOPEPTIDE REPEAT FAMILY PROTEIN</fullName>
    </recommendedName>
</protein>
<dbReference type="SMART" id="SM00671">
    <property type="entry name" value="SEL1"/>
    <property type="match status" value="3"/>
</dbReference>
<evidence type="ECO:0000313" key="1">
    <source>
        <dbReference type="EMBL" id="SFV82093.1"/>
    </source>
</evidence>
<gene>
    <name evidence="1" type="ORF">MNB_SUP05-12-739</name>
</gene>
<organism evidence="1">
    <name type="scientific">hydrothermal vent metagenome</name>
    <dbReference type="NCBI Taxonomy" id="652676"/>
    <lineage>
        <taxon>unclassified sequences</taxon>
        <taxon>metagenomes</taxon>
        <taxon>ecological metagenomes</taxon>
    </lineage>
</organism>
<dbReference type="EMBL" id="FPHT01000223">
    <property type="protein sequence ID" value="SFV82093.1"/>
    <property type="molecule type" value="Genomic_DNA"/>
</dbReference>
<dbReference type="SUPFAM" id="SSF81901">
    <property type="entry name" value="HCP-like"/>
    <property type="match status" value="1"/>
</dbReference>
<evidence type="ECO:0008006" key="2">
    <source>
        <dbReference type="Google" id="ProtNLM"/>
    </source>
</evidence>